<feature type="transmembrane region" description="Helical" evidence="1">
    <location>
        <begin position="57"/>
        <end position="78"/>
    </location>
</feature>
<dbReference type="AlphaFoldDB" id="A0A8T3UR93"/>
<evidence type="ECO:0000313" key="2">
    <source>
        <dbReference type="EMBL" id="MBE5728141.1"/>
    </source>
</evidence>
<sequence length="119" mass="13906">MVIDLDVVFSLIIFVISLATFLFSVLILIVLYKHRVDRAPLLSFFLKKGRAIRHMNLFIYPAIFILVFGLSLLFLPSFKVSEPLGGIISYFPYIFGGLSILFIAFINYRWFGWFRRFAR</sequence>
<feature type="transmembrane region" description="Helical" evidence="1">
    <location>
        <begin position="90"/>
        <end position="111"/>
    </location>
</feature>
<keyword evidence="1" id="KW-0472">Membrane</keyword>
<reference evidence="2 3" key="1">
    <citation type="submission" date="2020-09" db="EMBL/GenBank/DDBJ databases">
        <title>Genomic characterization of a novel Parvarchaeota family in acid mine drainage sediments.</title>
        <authorList>
            <person name="Luo Z.-H."/>
        </authorList>
    </citation>
    <scope>NUCLEOTIDE SEQUENCE [LARGE SCALE GENOMIC DNA]</scope>
    <source>
        <strain evidence="2">TL1-5_bins.178</strain>
    </source>
</reference>
<name>A0A8T3UR93_9ARCH</name>
<evidence type="ECO:0000256" key="1">
    <source>
        <dbReference type="SAM" id="Phobius"/>
    </source>
</evidence>
<dbReference type="Proteomes" id="UP000763484">
    <property type="component" value="Unassembled WGS sequence"/>
</dbReference>
<dbReference type="EMBL" id="JADFAQ010000024">
    <property type="protein sequence ID" value="MBE5728141.1"/>
    <property type="molecule type" value="Genomic_DNA"/>
</dbReference>
<keyword evidence="1" id="KW-0812">Transmembrane</keyword>
<gene>
    <name evidence="2" type="ORF">IHE50_01865</name>
</gene>
<comment type="caution">
    <text evidence="2">The sequence shown here is derived from an EMBL/GenBank/DDBJ whole genome shotgun (WGS) entry which is preliminary data.</text>
</comment>
<organism evidence="2 3">
    <name type="scientific">Candidatus Acidifodinimicrobium mancum</name>
    <dbReference type="NCBI Taxonomy" id="2898728"/>
    <lineage>
        <taxon>Archaea</taxon>
        <taxon>Candidatus Parvarchaeota</taxon>
        <taxon>Candidatus Acidifodinimicrobiaceae</taxon>
        <taxon>Candidatus Acidifodinimicrobium</taxon>
    </lineage>
</organism>
<protein>
    <submittedName>
        <fullName evidence="2">Uncharacterized protein</fullName>
    </submittedName>
</protein>
<feature type="transmembrane region" description="Helical" evidence="1">
    <location>
        <begin position="12"/>
        <end position="32"/>
    </location>
</feature>
<keyword evidence="1" id="KW-1133">Transmembrane helix</keyword>
<proteinExistence type="predicted"/>
<accession>A0A8T3UR93</accession>
<evidence type="ECO:0000313" key="3">
    <source>
        <dbReference type="Proteomes" id="UP000763484"/>
    </source>
</evidence>